<dbReference type="Proteomes" id="UP000247409">
    <property type="component" value="Unassembled WGS sequence"/>
</dbReference>
<reference evidence="1 2" key="1">
    <citation type="journal article" date="2018" name="Mol. Biol. Evol.">
        <title>Analysis of the draft genome of the red seaweed Gracilariopsis chorda provides insights into genome size evolution in Rhodophyta.</title>
        <authorList>
            <person name="Lee J."/>
            <person name="Yang E.C."/>
            <person name="Graf L."/>
            <person name="Yang J.H."/>
            <person name="Qiu H."/>
            <person name="Zel Zion U."/>
            <person name="Chan C.X."/>
            <person name="Stephens T.G."/>
            <person name="Weber A.P.M."/>
            <person name="Boo G.H."/>
            <person name="Boo S.M."/>
            <person name="Kim K.M."/>
            <person name="Shin Y."/>
            <person name="Jung M."/>
            <person name="Lee S.J."/>
            <person name="Yim H.S."/>
            <person name="Lee J.H."/>
            <person name="Bhattacharya D."/>
            <person name="Yoon H.S."/>
        </authorList>
    </citation>
    <scope>NUCLEOTIDE SEQUENCE [LARGE SCALE GENOMIC DNA]</scope>
    <source>
        <strain evidence="1 2">SKKU-2015</strain>
        <tissue evidence="1">Whole body</tissue>
    </source>
</reference>
<organism evidence="1 2">
    <name type="scientific">Gracilariopsis chorda</name>
    <dbReference type="NCBI Taxonomy" id="448386"/>
    <lineage>
        <taxon>Eukaryota</taxon>
        <taxon>Rhodophyta</taxon>
        <taxon>Florideophyceae</taxon>
        <taxon>Rhodymeniophycidae</taxon>
        <taxon>Gracilariales</taxon>
        <taxon>Gracilariaceae</taxon>
        <taxon>Gracilariopsis</taxon>
    </lineage>
</organism>
<dbReference type="AlphaFoldDB" id="A0A2V3IBA6"/>
<accession>A0A2V3IBA6</accession>
<evidence type="ECO:0000313" key="2">
    <source>
        <dbReference type="Proteomes" id="UP000247409"/>
    </source>
</evidence>
<dbReference type="OrthoDB" id="11935at2759"/>
<evidence type="ECO:0000313" key="1">
    <source>
        <dbReference type="EMBL" id="PXF39394.1"/>
    </source>
</evidence>
<name>A0A2V3IBA6_9FLOR</name>
<gene>
    <name evidence="1" type="ORF">BWQ96_10921</name>
</gene>
<proteinExistence type="predicted"/>
<keyword evidence="2" id="KW-1185">Reference proteome</keyword>
<protein>
    <submittedName>
        <fullName evidence="1">Uncharacterized protein</fullName>
    </submittedName>
</protein>
<comment type="caution">
    <text evidence="1">The sequence shown here is derived from an EMBL/GenBank/DDBJ whole genome shotgun (WGS) entry which is preliminary data.</text>
</comment>
<dbReference type="EMBL" id="NBIV01001123">
    <property type="protein sequence ID" value="PXF39394.1"/>
    <property type="molecule type" value="Genomic_DNA"/>
</dbReference>
<sequence length="341" mass="38168">MKDPVEQWLPTAFAVLQQQWAYDFLFSDDEPLLHNALVHGDRVAGTFQLHTDPTLPLSSPCDLAEEGSMLFLSAFNRDVYTAGYEVTHRAKSAQAMNTNHRYISRVIRDDAAAALFTVARHDHLQLTEITFCRPQTPGYRFQAMLMFRTDAFNDMLRKCPTRFDARAARDALVLSFCTSEWRQCPLCASFDSQMCGCALQNRLKHDALDRLHDYHSLLIHSGAFNGVVNISMYAQPGAPPFIQKSARARSFIGVNSDENKQHSLAAWAMQHVSQNRPFNLLRLSAPHVVHVPPAAEQNEERMCASTTHVSLDLDDPLSFLDHVDMSVIAHAGGDIAATWAG</sequence>